<evidence type="ECO:0000313" key="4">
    <source>
        <dbReference type="Proteomes" id="UP000289152"/>
    </source>
</evidence>
<dbReference type="GO" id="GO:0000981">
    <property type="term" value="F:DNA-binding transcription factor activity, RNA polymerase II-specific"/>
    <property type="evidence" value="ECO:0007669"/>
    <property type="project" value="TreeGrafter"/>
</dbReference>
<dbReference type="GO" id="GO:0060963">
    <property type="term" value="P:positive regulation of ribosomal protein gene transcription by RNA polymerase II"/>
    <property type="evidence" value="ECO:0007669"/>
    <property type="project" value="TreeGrafter"/>
</dbReference>
<evidence type="ECO:0000313" key="3">
    <source>
        <dbReference type="EMBL" id="RXK39826.1"/>
    </source>
</evidence>
<name>A0A4Q1BPJ4_TREME</name>
<dbReference type="OrthoDB" id="2576290at2759"/>
<dbReference type="InterPro" id="IPR031872">
    <property type="entry name" value="NDC10_II"/>
</dbReference>
<proteinExistence type="predicted"/>
<dbReference type="EMBL" id="SDIL01000026">
    <property type="protein sequence ID" value="RXK39826.1"/>
    <property type="molecule type" value="Genomic_DNA"/>
</dbReference>
<evidence type="ECO:0000259" key="2">
    <source>
        <dbReference type="Pfam" id="PF16787"/>
    </source>
</evidence>
<accession>A0A4Q1BPJ4</accession>
<dbReference type="Gene3D" id="1.10.443.20">
    <property type="entry name" value="Centromere DNA-binding protein complex CBF3 subunit, domain 2"/>
    <property type="match status" value="1"/>
</dbReference>
<dbReference type="InterPro" id="IPR038279">
    <property type="entry name" value="Ndc10_dom2_sf"/>
</dbReference>
<evidence type="ECO:0000259" key="1">
    <source>
        <dbReference type="Pfam" id="PF12550"/>
    </source>
</evidence>
<dbReference type="SUPFAM" id="SSF56349">
    <property type="entry name" value="DNA breaking-rejoining enzymes"/>
    <property type="match status" value="1"/>
</dbReference>
<comment type="caution">
    <text evidence="3">The sequence shown here is derived from an EMBL/GenBank/DDBJ whole genome shotgun (WGS) entry which is preliminary data.</text>
</comment>
<keyword evidence="4" id="KW-1185">Reference proteome</keyword>
<dbReference type="InterPro" id="IPR011010">
    <property type="entry name" value="DNA_brk_join_enz"/>
</dbReference>
<protein>
    <recommendedName>
        <fullName evidence="5">Ndc10 domain-containing protein</fullName>
    </recommendedName>
</protein>
<dbReference type="Pfam" id="PF12550">
    <property type="entry name" value="GCR1_C"/>
    <property type="match status" value="1"/>
</dbReference>
<dbReference type="AlphaFoldDB" id="A0A4Q1BPJ4"/>
<dbReference type="InterPro" id="IPR052146">
    <property type="entry name" value="HOT1"/>
</dbReference>
<dbReference type="InterPro" id="IPR022210">
    <property type="entry name" value="TF_GCR1-like"/>
</dbReference>
<feature type="domain" description="Ndc10" evidence="2">
    <location>
        <begin position="195"/>
        <end position="546"/>
    </location>
</feature>
<dbReference type="STRING" id="5217.A0A4Q1BPJ4"/>
<organism evidence="3 4">
    <name type="scientific">Tremella mesenterica</name>
    <name type="common">Jelly fungus</name>
    <dbReference type="NCBI Taxonomy" id="5217"/>
    <lineage>
        <taxon>Eukaryota</taxon>
        <taxon>Fungi</taxon>
        <taxon>Dikarya</taxon>
        <taxon>Basidiomycota</taxon>
        <taxon>Agaricomycotina</taxon>
        <taxon>Tremellomycetes</taxon>
        <taxon>Tremellales</taxon>
        <taxon>Tremellaceae</taxon>
        <taxon>Tremella</taxon>
    </lineage>
</organism>
<reference evidence="3 4" key="1">
    <citation type="submission" date="2016-06" db="EMBL/GenBank/DDBJ databases">
        <title>Evolution of pathogenesis and genome organization in the Tremellales.</title>
        <authorList>
            <person name="Cuomo C."/>
            <person name="Litvintseva A."/>
            <person name="Heitman J."/>
            <person name="Chen Y."/>
            <person name="Sun S."/>
            <person name="Springer D."/>
            <person name="Dromer F."/>
            <person name="Young S."/>
            <person name="Zeng Q."/>
            <person name="Chapman S."/>
            <person name="Gujja S."/>
            <person name="Saif S."/>
            <person name="Birren B."/>
        </authorList>
    </citation>
    <scope>NUCLEOTIDE SEQUENCE [LARGE SCALE GENOMIC DNA]</scope>
    <source>
        <strain evidence="3 4">ATCC 28783</strain>
    </source>
</reference>
<feature type="domain" description="Transcription activator GCR1-like" evidence="1">
    <location>
        <begin position="692"/>
        <end position="772"/>
    </location>
</feature>
<dbReference type="PANTHER" id="PTHR37784:SF2">
    <property type="entry name" value="HIGH-OSMOLARITY-INDUCED TRANSCRIPTION PROTEIN 1"/>
    <property type="match status" value="1"/>
</dbReference>
<dbReference type="VEuPathDB" id="FungiDB:TREMEDRAFT_26069"/>
<evidence type="ECO:0008006" key="5">
    <source>
        <dbReference type="Google" id="ProtNLM"/>
    </source>
</evidence>
<dbReference type="PANTHER" id="PTHR37784">
    <property type="entry name" value="PROTEIN MSN1"/>
    <property type="match status" value="1"/>
</dbReference>
<dbReference type="Proteomes" id="UP000289152">
    <property type="component" value="Unassembled WGS sequence"/>
</dbReference>
<sequence>MPRHAKQNPNLTTSTPYITPQARNAVDGTVDLEQYNLSANSIKQYKSRQKKWFTWVKSKPWLTEATVTPQLALLFLYEVILTAPRQKNSKSLAIAEEEDDTFEDVDMSSIDSTLAEDPSQYSDETEQQRLVQTQAEIDHLLLSRPGPSSSNRGRAKSILLLIIQALTIILECQLSWSTVHGWVAALVNLWEQQVKRGINNFTSPRSVHTATIISVLRKFTERRKKLLFEDKGKQLFYDGYKDTKQLARSFAHYMERNNEEGLRDALAQALGVYGMLRSDNQRRMLLSDLSSEIALNEGPTACLLVVLVLHSSKTNASGKAEYAAFIRNKDLSVCPVFLLSLYLFARYVFYCGPSPSGFPNLATRANWYDLPLLSDGKNRLKEVSYDTQRRAINEALKAANVHTYQKTHVNRRLGARLAEQGGASPDEIARAGHWAHSVLEIHYLTHIPRKTLRALAGFPVEGKGFFLPRAVTPSPTLLRKIFPDVDKWTALLNSPIHQQQELTGRMFLQTIASLREVFLQDIPHWRKLFPSLYIFNHPLFADEEYKRFEGEALTRTISNEQRYDDRIAQALPILHELLQTQTRAHQQSFQDILSNVLQLNQSQIQNQEQIKAVSDGITLIQTALSRPVIIPGPLQSLLSDMTRDLSNMDVQQSSSSSSSLSAPMYSVPLSSTTLPSSSNSFDPSSFIQLEPFTMSRSVCTVQELWQEYTIGLNGRPSVQSQYENGAHGLKDASETEKRFYRRRMGVIKAVKELMKSREITGSEAAKFLDVHRQGLKNPSLDALQNWLSKASAIDILSV</sequence>
<gene>
    <name evidence="3" type="ORF">M231_02881</name>
</gene>
<dbReference type="Pfam" id="PF16787">
    <property type="entry name" value="NDC10_II"/>
    <property type="match status" value="1"/>
</dbReference>
<dbReference type="InParanoid" id="A0A4Q1BPJ4"/>
<dbReference type="VEuPathDB" id="FungiDB:TREMEDRAFT_63976"/>
<dbReference type="GO" id="GO:0000978">
    <property type="term" value="F:RNA polymerase II cis-regulatory region sequence-specific DNA binding"/>
    <property type="evidence" value="ECO:0007669"/>
    <property type="project" value="TreeGrafter"/>
</dbReference>